<dbReference type="InterPro" id="IPR011009">
    <property type="entry name" value="Kinase-like_dom_sf"/>
</dbReference>
<dbReference type="Gene3D" id="3.30.1520.10">
    <property type="entry name" value="Phox-like domain"/>
    <property type="match status" value="1"/>
</dbReference>
<dbReference type="CDD" id="cd07834">
    <property type="entry name" value="STKc_MAPK"/>
    <property type="match status" value="1"/>
</dbReference>
<dbReference type="InterPro" id="IPR050117">
    <property type="entry name" value="MAPK"/>
</dbReference>
<sequence length="579" mass="65842">RTPSPSSKLMERGDNKNVLARSSANLRLYTVTMQNAKSGRSWIVRRRYSDFAALRMRLLQVVQPYYFMLHSVVDRLKLLPFPKRTAFITRYVRRHREECFLAYLRGAHVLLTDLDYGLDEDLKLQCASILRGFMGSQDVIDPMHVEYFCRDVIPQYDLHMIDRKCIARCGVLDTVLEEDGPHAVLSDETSSSSSTYGDVESSSSCISIAVADNAVPPRSKYSKKAACTIKLSSTSKAYAMLFPRKLAACHQGAATLRGRKVAIKKITDVFDDLTDAKRILREMKLLKHLGAHENIINILDVILIPPNTTNFDDIYIVTDLMESDLERIISSTQTLSDAHFQYFLYQILRGTKFIHSANVLHRDLKPSNLLVNSNCDLSICDFGLARGVELSHNEDLTEYVVTRWYRAPELLTDCQNYGNAVDMWAVGCIFAEMLKRRPFFTGKDPSDQLHMIVRILGSPTPDEMMFVTHEAAKKAITQHGYYPKFFPEANPLAIDLLARMLKFSPDNRITVTQALEHPYLTQLHNPVSADEPVATSAFNFDFERESLDQGVEMPKNELQHLVYLESMAILSAENQHLLR</sequence>
<evidence type="ECO:0000256" key="4">
    <source>
        <dbReference type="ARBA" id="ARBA00022777"/>
    </source>
</evidence>
<dbReference type="GO" id="GO:0035091">
    <property type="term" value="F:phosphatidylinositol binding"/>
    <property type="evidence" value="ECO:0007669"/>
    <property type="project" value="InterPro"/>
</dbReference>
<gene>
    <name evidence="8" type="ORF">DYB34_004559</name>
</gene>
<evidence type="ECO:0000313" key="8">
    <source>
        <dbReference type="EMBL" id="RHY34006.1"/>
    </source>
</evidence>
<keyword evidence="5" id="KW-0067">ATP-binding</keyword>
<name>A0A3R6ZVW3_APHAT</name>
<dbReference type="FunFam" id="1.10.510.10:FF:000040">
    <property type="entry name" value="Mitogen-activated protein kinase"/>
    <property type="match status" value="1"/>
</dbReference>
<evidence type="ECO:0000256" key="1">
    <source>
        <dbReference type="ARBA" id="ARBA00022527"/>
    </source>
</evidence>
<dbReference type="GO" id="GO:0005524">
    <property type="term" value="F:ATP binding"/>
    <property type="evidence" value="ECO:0007669"/>
    <property type="project" value="UniProtKB-KW"/>
</dbReference>
<dbReference type="PROSITE" id="PS50011">
    <property type="entry name" value="PROTEIN_KINASE_DOM"/>
    <property type="match status" value="1"/>
</dbReference>
<evidence type="ECO:0000256" key="2">
    <source>
        <dbReference type="ARBA" id="ARBA00022679"/>
    </source>
</evidence>
<dbReference type="Proteomes" id="UP000283543">
    <property type="component" value="Unassembled WGS sequence"/>
</dbReference>
<keyword evidence="1" id="KW-0723">Serine/threonine-protein kinase</keyword>
<keyword evidence="2" id="KW-0808">Transferase</keyword>
<dbReference type="PANTHER" id="PTHR24055">
    <property type="entry name" value="MITOGEN-ACTIVATED PROTEIN KINASE"/>
    <property type="match status" value="1"/>
</dbReference>
<keyword evidence="4" id="KW-0418">Kinase</keyword>
<organism evidence="8">
    <name type="scientific">Aphanomyces astaci</name>
    <name type="common">Crayfish plague agent</name>
    <dbReference type="NCBI Taxonomy" id="112090"/>
    <lineage>
        <taxon>Eukaryota</taxon>
        <taxon>Sar</taxon>
        <taxon>Stramenopiles</taxon>
        <taxon>Oomycota</taxon>
        <taxon>Saprolegniomycetes</taxon>
        <taxon>Saprolegniales</taxon>
        <taxon>Verrucalvaceae</taxon>
        <taxon>Aphanomyces</taxon>
    </lineage>
</organism>
<dbReference type="SMART" id="SM00220">
    <property type="entry name" value="S_TKc"/>
    <property type="match status" value="1"/>
</dbReference>
<dbReference type="CDD" id="cd06093">
    <property type="entry name" value="PX_domain"/>
    <property type="match status" value="1"/>
</dbReference>
<comment type="caution">
    <text evidence="8">The sequence shown here is derived from an EMBL/GenBank/DDBJ whole genome shotgun (WGS) entry which is preliminary data.</text>
</comment>
<dbReference type="InterPro" id="IPR003527">
    <property type="entry name" value="MAP_kinase_CS"/>
</dbReference>
<dbReference type="PROSITE" id="PS01351">
    <property type="entry name" value="MAPK"/>
    <property type="match status" value="1"/>
</dbReference>
<evidence type="ECO:0000259" key="7">
    <source>
        <dbReference type="PROSITE" id="PS50195"/>
    </source>
</evidence>
<dbReference type="InterPro" id="IPR036871">
    <property type="entry name" value="PX_dom_sf"/>
</dbReference>
<proteinExistence type="predicted"/>
<accession>A0A3R6ZVW3</accession>
<dbReference type="GO" id="GO:0004707">
    <property type="term" value="F:MAP kinase activity"/>
    <property type="evidence" value="ECO:0007669"/>
    <property type="project" value="InterPro"/>
</dbReference>
<dbReference type="Gene3D" id="3.30.200.20">
    <property type="entry name" value="Phosphorylase Kinase, domain 1"/>
    <property type="match status" value="1"/>
</dbReference>
<reference evidence="8" key="1">
    <citation type="submission" date="2018-08" db="EMBL/GenBank/DDBJ databases">
        <title>Aphanomyces genome sequencing and annotation.</title>
        <authorList>
            <person name="Minardi D."/>
            <person name="Oidtmann B."/>
            <person name="Van Der Giezen M."/>
            <person name="Studholme D.J."/>
        </authorList>
    </citation>
    <scope>NUCLEOTIDE SEQUENCE [LARGE SCALE GENOMIC DNA]</scope>
    <source>
        <strain evidence="8">Si</strain>
    </source>
</reference>
<dbReference type="AlphaFoldDB" id="A0A3R6ZVW3"/>
<dbReference type="EMBL" id="QUTB01012445">
    <property type="protein sequence ID" value="RHY34006.1"/>
    <property type="molecule type" value="Genomic_DNA"/>
</dbReference>
<evidence type="ECO:0000256" key="5">
    <source>
        <dbReference type="ARBA" id="ARBA00022840"/>
    </source>
</evidence>
<dbReference type="Pfam" id="PF00069">
    <property type="entry name" value="Pkinase"/>
    <property type="match status" value="1"/>
</dbReference>
<evidence type="ECO:0000256" key="3">
    <source>
        <dbReference type="ARBA" id="ARBA00022741"/>
    </source>
</evidence>
<feature type="domain" description="Protein kinase" evidence="6">
    <location>
        <begin position="185"/>
        <end position="520"/>
    </location>
</feature>
<feature type="domain" description="PX" evidence="7">
    <location>
        <begin position="7"/>
        <end position="140"/>
    </location>
</feature>
<dbReference type="InterPro" id="IPR000719">
    <property type="entry name" value="Prot_kinase_dom"/>
</dbReference>
<feature type="non-terminal residue" evidence="8">
    <location>
        <position position="1"/>
    </location>
</feature>
<dbReference type="Gene3D" id="1.10.510.10">
    <property type="entry name" value="Transferase(Phosphotransferase) domain 1"/>
    <property type="match status" value="1"/>
</dbReference>
<protein>
    <submittedName>
        <fullName evidence="8">Uncharacterized protein</fullName>
    </submittedName>
</protein>
<dbReference type="SUPFAM" id="SSF64268">
    <property type="entry name" value="PX domain"/>
    <property type="match status" value="1"/>
</dbReference>
<dbReference type="PROSITE" id="PS50195">
    <property type="entry name" value="PX"/>
    <property type="match status" value="1"/>
</dbReference>
<keyword evidence="3" id="KW-0547">Nucleotide-binding</keyword>
<dbReference type="InterPro" id="IPR008271">
    <property type="entry name" value="Ser/Thr_kinase_AS"/>
</dbReference>
<dbReference type="VEuPathDB" id="FungiDB:H257_04673"/>
<dbReference type="VEuPathDB" id="FungiDB:H257_04674"/>
<evidence type="ECO:0000259" key="6">
    <source>
        <dbReference type="PROSITE" id="PS50011"/>
    </source>
</evidence>
<dbReference type="SUPFAM" id="SSF56112">
    <property type="entry name" value="Protein kinase-like (PK-like)"/>
    <property type="match status" value="1"/>
</dbReference>
<dbReference type="PROSITE" id="PS00108">
    <property type="entry name" value="PROTEIN_KINASE_ST"/>
    <property type="match status" value="1"/>
</dbReference>
<dbReference type="InterPro" id="IPR001683">
    <property type="entry name" value="PX_dom"/>
</dbReference>